<feature type="compositionally biased region" description="Pro residues" evidence="1">
    <location>
        <begin position="68"/>
        <end position="79"/>
    </location>
</feature>
<dbReference type="CDD" id="cd17470">
    <property type="entry name" value="T3SS_Flik_C"/>
    <property type="match status" value="1"/>
</dbReference>
<dbReference type="Pfam" id="PF02120">
    <property type="entry name" value="Flg_hook"/>
    <property type="match status" value="1"/>
</dbReference>
<dbReference type="InterPro" id="IPR021136">
    <property type="entry name" value="Flagellar_hook_control-like_C"/>
</dbReference>
<keyword evidence="3" id="KW-0966">Cell projection</keyword>
<organism evidence="3 4">
    <name type="scientific">[Empedobacter] haloabium</name>
    <dbReference type="NCBI Taxonomy" id="592317"/>
    <lineage>
        <taxon>Bacteria</taxon>
        <taxon>Pseudomonadati</taxon>
        <taxon>Pseudomonadota</taxon>
        <taxon>Betaproteobacteria</taxon>
        <taxon>Burkholderiales</taxon>
        <taxon>Oxalobacteraceae</taxon>
        <taxon>Telluria group</taxon>
        <taxon>Telluria group incertae sedis</taxon>
    </lineage>
</organism>
<protein>
    <submittedName>
        <fullName evidence="3">Flagellar hook-length control protein FliK</fullName>
    </submittedName>
</protein>
<feature type="compositionally biased region" description="Low complexity" evidence="1">
    <location>
        <begin position="92"/>
        <end position="119"/>
    </location>
</feature>
<feature type="compositionally biased region" description="Low complexity" evidence="1">
    <location>
        <begin position="394"/>
        <end position="408"/>
    </location>
</feature>
<dbReference type="InterPro" id="IPR052563">
    <property type="entry name" value="FliK"/>
</dbReference>
<feature type="region of interest" description="Disordered" evidence="1">
    <location>
        <begin position="385"/>
        <end position="430"/>
    </location>
</feature>
<reference evidence="3 4" key="1">
    <citation type="journal article" date="2019" name="Int. J. Syst. Evol. Microbiol.">
        <title>The Draft Whole-Genome Sequence of the Antibiotic Producer Empedobacter haloabium ATCC 31962 Provides Indications for Its Taxonomic Reclassification.</title>
        <authorList>
            <person name="Miess H."/>
            <person name="Arlt P."/>
            <person name="Apel A.K."/>
            <person name="Weber T."/>
            <person name="Nieselt K."/>
            <person name="Hanssen F."/>
            <person name="Czemmel S."/>
            <person name="Nahnsen S."/>
            <person name="Gross H."/>
        </authorList>
    </citation>
    <scope>NUCLEOTIDE SEQUENCE [LARGE SCALE GENOMIC DNA]</scope>
    <source>
        <strain evidence="3 4">ATCC 31962</strain>
    </source>
</reference>
<feature type="domain" description="Flagellar hook-length control protein-like C-terminal" evidence="2">
    <location>
        <begin position="313"/>
        <end position="395"/>
    </location>
</feature>
<evidence type="ECO:0000256" key="1">
    <source>
        <dbReference type="SAM" id="MobiDB-lite"/>
    </source>
</evidence>
<evidence type="ECO:0000313" key="4">
    <source>
        <dbReference type="Proteomes" id="UP000321323"/>
    </source>
</evidence>
<dbReference type="EMBL" id="CP136508">
    <property type="protein sequence ID" value="WUR12066.1"/>
    <property type="molecule type" value="Genomic_DNA"/>
</dbReference>
<evidence type="ECO:0000259" key="2">
    <source>
        <dbReference type="Pfam" id="PF02120"/>
    </source>
</evidence>
<dbReference type="PANTHER" id="PTHR37533:SF2">
    <property type="entry name" value="FLAGELLAR HOOK-LENGTH CONTROL PROTEIN"/>
    <property type="match status" value="1"/>
</dbReference>
<evidence type="ECO:0000313" key="3">
    <source>
        <dbReference type="EMBL" id="WUR12066.1"/>
    </source>
</evidence>
<dbReference type="InterPro" id="IPR038610">
    <property type="entry name" value="FliK-like_C_sf"/>
</dbReference>
<proteinExistence type="predicted"/>
<dbReference type="PANTHER" id="PTHR37533">
    <property type="entry name" value="FLAGELLAR HOOK-LENGTH CONTROL PROTEIN"/>
    <property type="match status" value="1"/>
</dbReference>
<keyword evidence="4" id="KW-1185">Reference proteome</keyword>
<accession>A0ABZ1UH58</accession>
<feature type="region of interest" description="Disordered" evidence="1">
    <location>
        <begin position="1"/>
        <end position="128"/>
    </location>
</feature>
<dbReference type="Proteomes" id="UP000321323">
    <property type="component" value="Chromosome"/>
</dbReference>
<feature type="compositionally biased region" description="Polar residues" evidence="1">
    <location>
        <begin position="1"/>
        <end position="16"/>
    </location>
</feature>
<gene>
    <name evidence="3" type="ORF">E7V67_020525</name>
</gene>
<keyword evidence="3" id="KW-0282">Flagellum</keyword>
<dbReference type="Gene3D" id="3.30.750.140">
    <property type="match status" value="1"/>
</dbReference>
<name>A0ABZ1UH58_9BURK</name>
<keyword evidence="3" id="KW-0969">Cilium</keyword>
<feature type="region of interest" description="Disordered" evidence="1">
    <location>
        <begin position="177"/>
        <end position="236"/>
    </location>
</feature>
<sequence>MQTQSIQNTLLNTTAPSAPKATPSGDLDFKQALARQVERQPVNQLKPIDKQAIKQPQAAVNKQAEPVKAPPPRQAPAPGPQNKTAAPPPKAPTTAKPAQAASDANATEAADKAASTAPADRADDTAADTAVAETAVPVDAAAAEAAAQAAAASEAAAAVDPMANMLAMIAAYNQQTKSAPGPSEEISTTGDTAGGQAETGDPLAALQGNGSGAKAGAPLGAQTNGKDGAIALPQGDSEAGDAGKLKLEAGAAKTELKAEAFAAKLADASAAAQPVLPQATQAVLATAQAAEAAASNQLQARVGTNAWEQQLGQKVVWMVAGGDQSASLTLNPPDLGPLQIVLNVSNDQASVSFMAAEAETRQAIEDAMPKLRETMSEAGIELGNTSVSTGTQDQRQAFAEQAEARAAAGMRRSGNETGGGAEQAKPEPVVRRTVLGAVDTFA</sequence>